<evidence type="ECO:0000313" key="7">
    <source>
        <dbReference type="Proteomes" id="UP001597475"/>
    </source>
</evidence>
<keyword evidence="2" id="KW-0489">Methyltransferase</keyword>
<dbReference type="PRINTS" id="PR00507">
    <property type="entry name" value="N12N6MTFRASE"/>
</dbReference>
<dbReference type="Proteomes" id="UP001597475">
    <property type="component" value="Unassembled WGS sequence"/>
</dbReference>
<dbReference type="RefSeq" id="WP_386847132.1">
    <property type="nucleotide sequence ID" value="NZ_JBHUMK010000079.1"/>
</dbReference>
<accession>A0ABW5P6G6</accession>
<evidence type="ECO:0000256" key="1">
    <source>
        <dbReference type="ARBA" id="ARBA00011900"/>
    </source>
</evidence>
<reference evidence="7" key="1">
    <citation type="journal article" date="2019" name="Int. J. Syst. Evol. Microbiol.">
        <title>The Global Catalogue of Microorganisms (GCM) 10K type strain sequencing project: providing services to taxonomists for standard genome sequencing and annotation.</title>
        <authorList>
            <consortium name="The Broad Institute Genomics Platform"/>
            <consortium name="The Broad Institute Genome Sequencing Center for Infectious Disease"/>
            <person name="Wu L."/>
            <person name="Ma J."/>
        </authorList>
    </citation>
    <scope>NUCLEOTIDE SEQUENCE [LARGE SCALE GENOMIC DNA]</scope>
    <source>
        <strain evidence="7">KCTC 33842</strain>
    </source>
</reference>
<name>A0ABW5P6G6_9DEIO</name>
<evidence type="ECO:0000313" key="6">
    <source>
        <dbReference type="EMBL" id="MFD2610748.1"/>
    </source>
</evidence>
<dbReference type="InterPro" id="IPR029063">
    <property type="entry name" value="SAM-dependent_MTases_sf"/>
</dbReference>
<comment type="catalytic activity">
    <reaction evidence="4">
        <text>a 2'-deoxyadenosine in DNA + S-adenosyl-L-methionine = an N(6)-methyl-2'-deoxyadenosine in DNA + S-adenosyl-L-homocysteine + H(+)</text>
        <dbReference type="Rhea" id="RHEA:15197"/>
        <dbReference type="Rhea" id="RHEA-COMP:12418"/>
        <dbReference type="Rhea" id="RHEA-COMP:12419"/>
        <dbReference type="ChEBI" id="CHEBI:15378"/>
        <dbReference type="ChEBI" id="CHEBI:57856"/>
        <dbReference type="ChEBI" id="CHEBI:59789"/>
        <dbReference type="ChEBI" id="CHEBI:90615"/>
        <dbReference type="ChEBI" id="CHEBI:90616"/>
        <dbReference type="EC" id="2.1.1.72"/>
    </reaction>
</comment>
<comment type="caution">
    <text evidence="6">The sequence shown here is derived from an EMBL/GenBank/DDBJ whole genome shotgun (WGS) entry which is preliminary data.</text>
</comment>
<gene>
    <name evidence="6" type="ORF">ACFSR9_15105</name>
</gene>
<dbReference type="PANTHER" id="PTHR33841">
    <property type="entry name" value="DNA METHYLTRANSFERASE YEEA-RELATED"/>
    <property type="match status" value="1"/>
</dbReference>
<dbReference type="Pfam" id="PF18135">
    <property type="entry name" value="Type_ISP_C"/>
    <property type="match status" value="1"/>
</dbReference>
<sequence length="1236" mass="138988">MASKAQTSAAYAAAVRTYLDRLEKDLKMGKATEHTHRAALSQLFNALMPDTDATNEPKRGKYGAPDYLITKKVDKVSLTLGHAEAKDVGANLDEVEKSEQMGRYRAALANLLLTDYLEFRWYKGGENQQQKSVLATWDAKNKNLERGASGAEDLYNLLTLFAGQQPQAIAKAKDLAERMAHLTHLIRDIVFGVLNSNEASETLTGLLESFKQTLLPSLTLEDFADMYAQTLAYGLFAARVNHANTGKTTSFTRQDAARNIPKTNPLLQKLFYTLTGPELDDEPYVGVVDELAQTLNAAKMDAILSEFGTSVREQDPIVHFYETFLAQYNPKLREQRGVYYTPTPVVDYIVRSVDALLKRDFEMPDGLADTKKEKFQSRDAKGRRMEVTKPRLLVADPATGTATFPYQIIRLLRERFNDSGNAGQWSHYVRDHLLHVLYGFELMMAPYAVAHLKLSMELGGLDLPDDTEAEQEEKETLSVELEHRLNIYLTNTLDDPNQEVVHFSGPFKAISDEAELAGRIKADYPVMVVLGNPPYSGHGMNKGQWMNDILKGVVRDTDGKIQKGNNFPQSLSSYYEVDDKPLGERNPKWLQDDYVKFIRWAQWRVHETGAGIVAFITPHGYLDNPTFRGMRQSLSRTFDHIYVLDLHGNANKKETAPDGSADQNVFDIRTGVAIGIFVRKKGAEGVRDGKVYRADLWGLRANKYDWLMQQDVLSARYEELSPQSPMYLWADQDELIRSEYEKGWKLTDIAPLNVMGFQTHRDDFAIAFDRADIEKRISDLRGNEEDAVLLSRYGMTESKTWKISKARKAAKSETGWKNAIQQVAYRPFDVRWSIYEGEVIDRPRRELLDNVVGRENLSLGVGRQGSAIAEDVWQLVTIAESPMDANMYRRGGVNIFPLYLYPPPTKHEEAVQPMFLGGDAGDVGDAFPIDAKGRTPNLSKGFISALSEATGLTFSPDGSGADAQHYSPEDVFHYVYAVLHSPSYRTRYADFLRTDFPRIPLPTSTEQFRALAALGEKLAGLHLLKTAPKVGGFPKAGTGEVEKGYPKYAAPTGSETEGKVLINAKQWFTEVCPEVWAYRVGGYQVAEKWLKERRGRVLNFADIQHYQQVLGALGKTIEIQKKIDEVGGFGGSGDLLVGLSNFSKDQPELYRKLQKIFAENFIDDCDKLMALSFEIYERIATITGDREYASRWFGILNPSLDYRFPIDLIKEGNFSRLSEILDDLEMELDSSGVEDA</sequence>
<evidence type="ECO:0000256" key="3">
    <source>
        <dbReference type="ARBA" id="ARBA00022679"/>
    </source>
</evidence>
<dbReference type="Gene3D" id="3.40.50.150">
    <property type="entry name" value="Vaccinia Virus protein VP39"/>
    <property type="match status" value="1"/>
</dbReference>
<organism evidence="6 7">
    <name type="scientific">Deinococcus taklimakanensis</name>
    <dbReference type="NCBI Taxonomy" id="536443"/>
    <lineage>
        <taxon>Bacteria</taxon>
        <taxon>Thermotogati</taxon>
        <taxon>Deinococcota</taxon>
        <taxon>Deinococci</taxon>
        <taxon>Deinococcales</taxon>
        <taxon>Deinococcaceae</taxon>
        <taxon>Deinococcus</taxon>
    </lineage>
</organism>
<proteinExistence type="predicted"/>
<dbReference type="InterPro" id="IPR041635">
    <property type="entry name" value="Type_ISP_LLaBIII_C"/>
</dbReference>
<dbReference type="PANTHER" id="PTHR33841:SF1">
    <property type="entry name" value="DNA METHYLTRANSFERASE A"/>
    <property type="match status" value="1"/>
</dbReference>
<protein>
    <recommendedName>
        <fullName evidence="1">site-specific DNA-methyltransferase (adenine-specific)</fullName>
        <ecNumber evidence="1">2.1.1.72</ecNumber>
    </recommendedName>
</protein>
<dbReference type="EMBL" id="JBHUMK010000079">
    <property type="protein sequence ID" value="MFD2610748.1"/>
    <property type="molecule type" value="Genomic_DNA"/>
</dbReference>
<keyword evidence="7" id="KW-1185">Reference proteome</keyword>
<keyword evidence="3" id="KW-0808">Transferase</keyword>
<dbReference type="EC" id="2.1.1.72" evidence="1"/>
<dbReference type="SUPFAM" id="SSF53335">
    <property type="entry name" value="S-adenosyl-L-methionine-dependent methyltransferases"/>
    <property type="match status" value="1"/>
</dbReference>
<dbReference type="InterPro" id="IPR050953">
    <property type="entry name" value="N4_N6_ade-DNA_methylase"/>
</dbReference>
<evidence type="ECO:0000256" key="4">
    <source>
        <dbReference type="ARBA" id="ARBA00047942"/>
    </source>
</evidence>
<feature type="domain" description="Type ISP restriction-modification enzyme LLaBIII C-terminal specificity" evidence="5">
    <location>
        <begin position="748"/>
        <end position="1119"/>
    </location>
</feature>
<evidence type="ECO:0000256" key="2">
    <source>
        <dbReference type="ARBA" id="ARBA00022603"/>
    </source>
</evidence>
<evidence type="ECO:0000259" key="5">
    <source>
        <dbReference type="Pfam" id="PF18135"/>
    </source>
</evidence>